<dbReference type="AlphaFoldDB" id="A0A9D2WQF7"/>
<dbReference type="EMBL" id="LSRS01000003">
    <property type="protein sequence ID" value="KAF1085036.1"/>
    <property type="molecule type" value="Genomic_DNA"/>
</dbReference>
<dbReference type="Proteomes" id="UP000798488">
    <property type="component" value="Unassembled WGS sequence"/>
</dbReference>
<evidence type="ECO:0000259" key="1">
    <source>
        <dbReference type="Pfam" id="PF18480"/>
    </source>
</evidence>
<dbReference type="InterPro" id="IPR041049">
    <property type="entry name" value="DUF5615"/>
</dbReference>
<reference evidence="2" key="1">
    <citation type="submission" date="2016-02" db="EMBL/GenBank/DDBJ databases">
        <title>Draft Genome Sequence of Sporotomaculum syntrophicum Strain FB, a Syntrophic Benzoate Degrader.</title>
        <authorList>
            <person name="Nobu M.K."/>
            <person name="Narihiro T."/>
            <person name="Qiu Y.-L."/>
            <person name="Ohashi A."/>
            <person name="Liu W.-T."/>
            <person name="Yuji S."/>
        </authorList>
    </citation>
    <scope>NUCLEOTIDE SEQUENCE</scope>
    <source>
        <strain evidence="2">FB</strain>
    </source>
</reference>
<feature type="domain" description="DUF5615" evidence="1">
    <location>
        <begin position="1"/>
        <end position="81"/>
    </location>
</feature>
<dbReference type="Pfam" id="PF18480">
    <property type="entry name" value="DUF5615"/>
    <property type="match status" value="1"/>
</dbReference>
<dbReference type="RefSeq" id="WP_202623740.1">
    <property type="nucleotide sequence ID" value="NZ_LSRS01000003.1"/>
</dbReference>
<protein>
    <recommendedName>
        <fullName evidence="1">DUF5615 domain-containing protein</fullName>
    </recommendedName>
</protein>
<name>A0A9D2WQF7_9FIRM</name>
<sequence length="82" mass="9381">MKIKFDENLPIDVADVLAAAGHDAESVYSEGLEGIQDRELITICKKEQRILITLDYDFSNILIYPPEKYEGIIVLRVEQQNK</sequence>
<gene>
    <name evidence="2" type="ORF">SPSYN_01172</name>
</gene>
<evidence type="ECO:0000313" key="2">
    <source>
        <dbReference type="EMBL" id="KAF1085036.1"/>
    </source>
</evidence>
<keyword evidence="3" id="KW-1185">Reference proteome</keyword>
<proteinExistence type="predicted"/>
<accession>A0A9D2WQF7</accession>
<evidence type="ECO:0000313" key="3">
    <source>
        <dbReference type="Proteomes" id="UP000798488"/>
    </source>
</evidence>
<comment type="caution">
    <text evidence="2">The sequence shown here is derived from an EMBL/GenBank/DDBJ whole genome shotgun (WGS) entry which is preliminary data.</text>
</comment>
<organism evidence="2 3">
    <name type="scientific">Sporotomaculum syntrophicum</name>
    <dbReference type="NCBI Taxonomy" id="182264"/>
    <lineage>
        <taxon>Bacteria</taxon>
        <taxon>Bacillati</taxon>
        <taxon>Bacillota</taxon>
        <taxon>Clostridia</taxon>
        <taxon>Eubacteriales</taxon>
        <taxon>Desulfallaceae</taxon>
        <taxon>Sporotomaculum</taxon>
    </lineage>
</organism>